<dbReference type="EMBL" id="PEBX01000003">
    <property type="protein sequence ID" value="PTQ57698.1"/>
    <property type="molecule type" value="Genomic_DNA"/>
</dbReference>
<evidence type="ECO:0000313" key="4">
    <source>
        <dbReference type="Proteomes" id="UP000244338"/>
    </source>
</evidence>
<dbReference type="AlphaFoldDB" id="A0A2R6Y4V6"/>
<evidence type="ECO:0000256" key="2">
    <source>
        <dbReference type="SAM" id="Phobius"/>
    </source>
</evidence>
<gene>
    <name evidence="3" type="ORF">BSOLF_0893</name>
</gene>
<proteinExistence type="predicted"/>
<keyword evidence="2" id="KW-0812">Transmembrane</keyword>
<feature type="transmembrane region" description="Helical" evidence="2">
    <location>
        <begin position="6"/>
        <end position="23"/>
    </location>
</feature>
<keyword evidence="1" id="KW-0175">Coiled coil</keyword>
<organism evidence="3 4">
    <name type="scientific">Candidatus Carbonibacillus altaicus</name>
    <dbReference type="NCBI Taxonomy" id="2163959"/>
    <lineage>
        <taxon>Bacteria</taxon>
        <taxon>Bacillati</taxon>
        <taxon>Bacillota</taxon>
        <taxon>Bacilli</taxon>
        <taxon>Bacillales</taxon>
        <taxon>Candidatus Carbonibacillus</taxon>
    </lineage>
</organism>
<comment type="caution">
    <text evidence="3">The sequence shown here is derived from an EMBL/GenBank/DDBJ whole genome shotgun (WGS) entry which is preliminary data.</text>
</comment>
<keyword evidence="2" id="KW-1133">Transmembrane helix</keyword>
<evidence type="ECO:0000256" key="1">
    <source>
        <dbReference type="SAM" id="Coils"/>
    </source>
</evidence>
<reference evidence="4" key="1">
    <citation type="journal article" date="2018" name="Sci. Rep.">
        <title>Lignite coal burning seam in the remote Altai Mountains harbors a hydrogen-driven thermophilic microbial community.</title>
        <authorList>
            <person name="Kadnikov V.V."/>
            <person name="Mardanov A.V."/>
            <person name="Ivasenko D.A."/>
            <person name="Antsiferov D.V."/>
            <person name="Beletsky A.V."/>
            <person name="Karnachuk O.V."/>
            <person name="Ravin N.V."/>
        </authorList>
    </citation>
    <scope>NUCLEOTIDE SEQUENCE [LARGE SCALE GENOMIC DNA]</scope>
</reference>
<accession>A0A2R6Y4V6</accession>
<name>A0A2R6Y4V6_9BACL</name>
<dbReference type="Proteomes" id="UP000244338">
    <property type="component" value="Unassembled WGS sequence"/>
</dbReference>
<feature type="coiled-coil region" evidence="1">
    <location>
        <begin position="43"/>
        <end position="77"/>
    </location>
</feature>
<sequence>MRPFDLLLLMMLVVLLGSMFIFIRRLRDLTGKVIEIETALGRTASLIQSFERLEKLVDQLTQELSSTSKEIQTLIADKRITDESIPGQPMPGTVSSQLDTRLPSNLNVDMSGLDGWQKEAVLRWQRGETAFEIARALGRGTGEVTLLLELIQRDT</sequence>
<evidence type="ECO:0000313" key="3">
    <source>
        <dbReference type="EMBL" id="PTQ57698.1"/>
    </source>
</evidence>
<keyword evidence="2" id="KW-0472">Membrane</keyword>
<protein>
    <submittedName>
        <fullName evidence="3">Uncharacterized protein</fullName>
    </submittedName>
</protein>